<feature type="compositionally biased region" description="Polar residues" evidence="1">
    <location>
        <begin position="113"/>
        <end position="128"/>
    </location>
</feature>
<dbReference type="EMBL" id="ATLV01024239">
    <property type="status" value="NOT_ANNOTATED_CDS"/>
    <property type="molecule type" value="Genomic_DNA"/>
</dbReference>
<dbReference type="VEuPathDB" id="VectorBase:ASIS016753"/>
<feature type="region of interest" description="Disordered" evidence="1">
    <location>
        <begin position="17"/>
        <end position="47"/>
    </location>
</feature>
<keyword evidence="4" id="KW-1185">Reference proteome</keyword>
<feature type="compositionally biased region" description="Low complexity" evidence="1">
    <location>
        <begin position="143"/>
        <end position="175"/>
    </location>
</feature>
<reference evidence="3" key="2">
    <citation type="submission" date="2020-05" db="UniProtKB">
        <authorList>
            <consortium name="EnsemblMetazoa"/>
        </authorList>
    </citation>
    <scope>IDENTIFICATION</scope>
</reference>
<gene>
    <name evidence="2" type="ORF">ZHAS_00019113</name>
</gene>
<feature type="compositionally biased region" description="Basic and acidic residues" evidence="1">
    <location>
        <begin position="21"/>
        <end position="31"/>
    </location>
</feature>
<dbReference type="AlphaFoldDB" id="A0A084WLG5"/>
<accession>A0A084WLG5</accession>
<name>A0A084WLG5_ANOSI</name>
<proteinExistence type="predicted"/>
<evidence type="ECO:0000313" key="4">
    <source>
        <dbReference type="Proteomes" id="UP000030765"/>
    </source>
</evidence>
<dbReference type="EMBL" id="KE525350">
    <property type="protein sequence ID" value="KFB51059.1"/>
    <property type="molecule type" value="Genomic_DNA"/>
</dbReference>
<evidence type="ECO:0000313" key="2">
    <source>
        <dbReference type="EMBL" id="KFB51059.1"/>
    </source>
</evidence>
<feature type="region of interest" description="Disordered" evidence="1">
    <location>
        <begin position="113"/>
        <end position="183"/>
    </location>
</feature>
<evidence type="ECO:0000256" key="1">
    <source>
        <dbReference type="SAM" id="MobiDB-lite"/>
    </source>
</evidence>
<feature type="compositionally biased region" description="Low complexity" evidence="1">
    <location>
        <begin position="32"/>
        <end position="42"/>
    </location>
</feature>
<organism evidence="2">
    <name type="scientific">Anopheles sinensis</name>
    <name type="common">Mosquito</name>
    <dbReference type="NCBI Taxonomy" id="74873"/>
    <lineage>
        <taxon>Eukaryota</taxon>
        <taxon>Metazoa</taxon>
        <taxon>Ecdysozoa</taxon>
        <taxon>Arthropoda</taxon>
        <taxon>Hexapoda</taxon>
        <taxon>Insecta</taxon>
        <taxon>Pterygota</taxon>
        <taxon>Neoptera</taxon>
        <taxon>Endopterygota</taxon>
        <taxon>Diptera</taxon>
        <taxon>Nematocera</taxon>
        <taxon>Culicoidea</taxon>
        <taxon>Culicidae</taxon>
        <taxon>Anophelinae</taxon>
        <taxon>Anopheles</taxon>
    </lineage>
</organism>
<sequence length="245" mass="25628">MLLTSLLSSASSLAVPSGAQKHFESTGDPHADAAPGSAPGADSVEENRPDLFNLTLTAMRHYLRNHLNASRYGKAPRKRSHVQVDAVDVEFYRRFKEFNSSQAALDGVTNLSDQLHHNTTPTDRNSGVNGTGVGQDHPGVGVGDAPDAAGAVTAAGSGPSSPTSTSSLPAAPSSGQSSATGSQRDYSVLMDDPRGYITASASLPSRPSKTSTPWNTSFVQHRENEHGFRRGGCAHVSTAVSQFTV</sequence>
<dbReference type="VEuPathDB" id="VectorBase:ASIC019113"/>
<dbReference type="Proteomes" id="UP000030765">
    <property type="component" value="Unassembled WGS sequence"/>
</dbReference>
<evidence type="ECO:0000313" key="3">
    <source>
        <dbReference type="EnsemblMetazoa" id="ASIC019113-PA"/>
    </source>
</evidence>
<dbReference type="EnsemblMetazoa" id="ASIC019113-RA">
    <property type="protein sequence ID" value="ASIC019113-PA"/>
    <property type="gene ID" value="ASIC019113"/>
</dbReference>
<protein>
    <submittedName>
        <fullName evidence="2 3">Uncharacterized protein</fullName>
    </submittedName>
</protein>
<reference evidence="2 4" key="1">
    <citation type="journal article" date="2014" name="BMC Genomics">
        <title>Genome sequence of Anopheles sinensis provides insight into genetics basis of mosquito competence for malaria parasites.</title>
        <authorList>
            <person name="Zhou D."/>
            <person name="Zhang D."/>
            <person name="Ding G."/>
            <person name="Shi L."/>
            <person name="Hou Q."/>
            <person name="Ye Y."/>
            <person name="Xu Y."/>
            <person name="Zhou H."/>
            <person name="Xiong C."/>
            <person name="Li S."/>
            <person name="Yu J."/>
            <person name="Hong S."/>
            <person name="Yu X."/>
            <person name="Zou P."/>
            <person name="Chen C."/>
            <person name="Chang X."/>
            <person name="Wang W."/>
            <person name="Lv Y."/>
            <person name="Sun Y."/>
            <person name="Ma L."/>
            <person name="Shen B."/>
            <person name="Zhu C."/>
        </authorList>
    </citation>
    <scope>NUCLEOTIDE SEQUENCE [LARGE SCALE GENOMIC DNA]</scope>
</reference>
<dbReference type="OrthoDB" id="10038550at2759"/>